<sequence>MGLQRFSQLSPSTLIMIFVILFLSKVTVTVAENLPSSVVIREEELTPFGEKTSSGSFSSIKELSVPYQTASDRDLMSLPPPQKHGGTCTSVVALHNGTIFLLDGNSLTIHGYFSLGQPLSTSYYSPTADCSNYIFSKDDGKLYEYNKDLGIKNLEITIDEYVNKTPLTRIDGGFILSSKKSTEFAFDAKTGEVITSCWTDDCKADGGFVAMDYKPVVRNLQTQNHSNASKDDFEIFYIRRTDYAINGYTRLRALAWNMTVSSIEAYSCSHLNCEKLNVKYIPDPFPTVYAHHRKHYLQPALPPYPHDIGMLALDVPTRTVPSQFPKKESVDVKALSITSNPSSSMESPKVTFGSFTWLYILFVLLFLLLVYTMMRNWIRFDEQSNNYPVKKQNGVVKKRKARKGTVKNNINITNSDEVVSDELRNAVDRNGRELMMNILGRKGQGSGDGRRVGKLFISNREIAKGSNGTVVFEGIYDGRQVAVKRLVRSHHDVASKEIQNLIASDQHPNIVRWFGVEFDADFVYIALERCACSMNDLIEYYTETNESAITAKILDVDVELWNENGRPSFQMLKLMRDIIVGVAHLHDLGIIHRDLKPQNVLINTSSSLSAKLSDMGISKRLPEQMSSLSHHATGNGSSGWQSPEQLLNGRQTRAVDLFSIGCVLFFCMTKGRHPFGNKFERDSNIINNRVDLFLIEDIPEAVHLFSNLLNSDPNLRLTAVQVLQHPLFWDSENRLSFLRDASDRIDVEDKNSESELVSAIENIATITFGGKWGDKLDALLLTDVGRYRKYRFESTCDLLRVIRNKLSHYRQLSNQLQQIIGPFPQGFDDYFSRKFPKLFIEVYIVINKYCRDDELFKRYFKTGL</sequence>
<organism evidence="12 13">
    <name type="scientific">Zostera marina</name>
    <name type="common">Eelgrass</name>
    <dbReference type="NCBI Taxonomy" id="29655"/>
    <lineage>
        <taxon>Eukaryota</taxon>
        <taxon>Viridiplantae</taxon>
        <taxon>Streptophyta</taxon>
        <taxon>Embryophyta</taxon>
        <taxon>Tracheophyta</taxon>
        <taxon>Spermatophyta</taxon>
        <taxon>Magnoliopsida</taxon>
        <taxon>Liliopsida</taxon>
        <taxon>Zosteraceae</taxon>
        <taxon>Zostera</taxon>
    </lineage>
</organism>
<comment type="caution">
    <text evidence="12">The sequence shown here is derived from an EMBL/GenBank/DDBJ whole genome shotgun (WGS) entry which is preliminary data.</text>
</comment>
<keyword evidence="8" id="KW-1133">Transmembrane helix</keyword>
<dbReference type="SMART" id="SM00580">
    <property type="entry name" value="PUG"/>
    <property type="match status" value="1"/>
</dbReference>
<dbReference type="InterPro" id="IPR000719">
    <property type="entry name" value="Prot_kinase_dom"/>
</dbReference>
<name>A0A0K9PS84_ZOSMR</name>
<evidence type="ECO:0000313" key="13">
    <source>
        <dbReference type="Proteomes" id="UP000036987"/>
    </source>
</evidence>
<dbReference type="GO" id="GO:0006397">
    <property type="term" value="P:mRNA processing"/>
    <property type="evidence" value="ECO:0007669"/>
    <property type="project" value="InterPro"/>
</dbReference>
<accession>A0A0K9PS84</accession>
<dbReference type="Gene3D" id="1.20.1440.180">
    <property type="entry name" value="KEN domain"/>
    <property type="match status" value="1"/>
</dbReference>
<dbReference type="InterPro" id="IPR010513">
    <property type="entry name" value="KEN_dom"/>
</dbReference>
<evidence type="ECO:0000256" key="6">
    <source>
        <dbReference type="ARBA" id="ARBA00022777"/>
    </source>
</evidence>
<dbReference type="GO" id="GO:0004521">
    <property type="term" value="F:RNA endonuclease activity"/>
    <property type="evidence" value="ECO:0000318"/>
    <property type="project" value="GO_Central"/>
</dbReference>
<dbReference type="Gene3D" id="1.10.510.10">
    <property type="entry name" value="Transferase(Phosphotransferase) domain 1"/>
    <property type="match status" value="1"/>
</dbReference>
<evidence type="ECO:0000256" key="9">
    <source>
        <dbReference type="SAM" id="SignalP"/>
    </source>
</evidence>
<dbReference type="SUPFAM" id="SSF56112">
    <property type="entry name" value="Protein kinase-like (PK-like)"/>
    <property type="match status" value="1"/>
</dbReference>
<dbReference type="SMART" id="SM00220">
    <property type="entry name" value="S_TKc"/>
    <property type="match status" value="1"/>
</dbReference>
<reference evidence="13" key="1">
    <citation type="journal article" date="2016" name="Nature">
        <title>The genome of the seagrass Zostera marina reveals angiosperm adaptation to the sea.</title>
        <authorList>
            <person name="Olsen J.L."/>
            <person name="Rouze P."/>
            <person name="Verhelst B."/>
            <person name="Lin Y.-C."/>
            <person name="Bayer T."/>
            <person name="Collen J."/>
            <person name="Dattolo E."/>
            <person name="De Paoli E."/>
            <person name="Dittami S."/>
            <person name="Maumus F."/>
            <person name="Michel G."/>
            <person name="Kersting A."/>
            <person name="Lauritano C."/>
            <person name="Lohaus R."/>
            <person name="Toepel M."/>
            <person name="Tonon T."/>
            <person name="Vanneste K."/>
            <person name="Amirebrahimi M."/>
            <person name="Brakel J."/>
            <person name="Bostroem C."/>
            <person name="Chovatia M."/>
            <person name="Grimwood J."/>
            <person name="Jenkins J.W."/>
            <person name="Jueterbock A."/>
            <person name="Mraz A."/>
            <person name="Stam W.T."/>
            <person name="Tice H."/>
            <person name="Bornberg-Bauer E."/>
            <person name="Green P.J."/>
            <person name="Pearson G.A."/>
            <person name="Procaccini G."/>
            <person name="Duarte C.M."/>
            <person name="Schmutz J."/>
            <person name="Reusch T.B.H."/>
            <person name="Van de Peer Y."/>
        </authorList>
    </citation>
    <scope>NUCLEOTIDE SEQUENCE [LARGE SCALE GENOMIC DNA]</scope>
    <source>
        <strain evidence="13">cv. Finnish</strain>
    </source>
</reference>
<dbReference type="PROSITE" id="PS50011">
    <property type="entry name" value="PROTEIN_KINASE_DOM"/>
    <property type="match status" value="1"/>
</dbReference>
<dbReference type="InterPro" id="IPR045133">
    <property type="entry name" value="IRE1/2-like"/>
</dbReference>
<dbReference type="GO" id="GO:0036498">
    <property type="term" value="P:IRE1-mediated unfolded protein response"/>
    <property type="evidence" value="ECO:0000318"/>
    <property type="project" value="GO_Central"/>
</dbReference>
<dbReference type="EC" id="2.7.11.1" evidence="1"/>
<dbReference type="FunFam" id="1.10.510.10:FF:000463">
    <property type="entry name" value="Serine/threonine-protein kinase/endoribonuclease IRE1a"/>
    <property type="match status" value="1"/>
</dbReference>
<keyword evidence="8" id="KW-0472">Membrane</keyword>
<dbReference type="EMBL" id="LFYR01000691">
    <property type="protein sequence ID" value="KMZ71077.1"/>
    <property type="molecule type" value="Genomic_DNA"/>
</dbReference>
<keyword evidence="3" id="KW-0808">Transferase</keyword>
<evidence type="ECO:0000256" key="3">
    <source>
        <dbReference type="ARBA" id="ARBA00022679"/>
    </source>
</evidence>
<evidence type="ECO:0000256" key="7">
    <source>
        <dbReference type="ARBA" id="ARBA00022840"/>
    </source>
</evidence>
<evidence type="ECO:0000256" key="2">
    <source>
        <dbReference type="ARBA" id="ARBA00022527"/>
    </source>
</evidence>
<feature type="chain" id="PRO_5005527830" description="non-specific serine/threonine protein kinase" evidence="9">
    <location>
        <begin position="32"/>
        <end position="864"/>
    </location>
</feature>
<proteinExistence type="predicted"/>
<protein>
    <recommendedName>
        <fullName evidence="1">non-specific serine/threonine protein kinase</fullName>
        <ecNumber evidence="1">2.7.11.1</ecNumber>
    </recommendedName>
</protein>
<dbReference type="STRING" id="29655.A0A0K9PS84"/>
<dbReference type="Pfam" id="PF06479">
    <property type="entry name" value="Ribonuc_2-5A"/>
    <property type="match status" value="1"/>
</dbReference>
<evidence type="ECO:0000313" key="12">
    <source>
        <dbReference type="EMBL" id="KMZ71077.1"/>
    </source>
</evidence>
<dbReference type="GO" id="GO:0005524">
    <property type="term" value="F:ATP binding"/>
    <property type="evidence" value="ECO:0007669"/>
    <property type="project" value="UniProtKB-KW"/>
</dbReference>
<feature type="domain" description="KEN" evidence="11">
    <location>
        <begin position="731"/>
        <end position="862"/>
    </location>
</feature>
<evidence type="ECO:0000256" key="5">
    <source>
        <dbReference type="ARBA" id="ARBA00022741"/>
    </source>
</evidence>
<dbReference type="InterPro" id="IPR038357">
    <property type="entry name" value="KEN_sf"/>
</dbReference>
<keyword evidence="8" id="KW-0812">Transmembrane</keyword>
<feature type="transmembrane region" description="Helical" evidence="8">
    <location>
        <begin position="350"/>
        <end position="371"/>
    </location>
</feature>
<keyword evidence="2" id="KW-0723">Serine/threonine-protein kinase</keyword>
<dbReference type="PROSITE" id="PS00108">
    <property type="entry name" value="PROTEIN_KINASE_ST"/>
    <property type="match status" value="1"/>
</dbReference>
<dbReference type="CDD" id="cd10422">
    <property type="entry name" value="RNase_Ire1"/>
    <property type="match status" value="1"/>
</dbReference>
<keyword evidence="5" id="KW-0547">Nucleotide-binding</keyword>
<feature type="signal peptide" evidence="9">
    <location>
        <begin position="1"/>
        <end position="31"/>
    </location>
</feature>
<feature type="domain" description="Protein kinase" evidence="10">
    <location>
        <begin position="456"/>
        <end position="728"/>
    </location>
</feature>
<dbReference type="PROSITE" id="PS51392">
    <property type="entry name" value="KEN"/>
    <property type="match status" value="1"/>
</dbReference>
<evidence type="ECO:0000256" key="1">
    <source>
        <dbReference type="ARBA" id="ARBA00012513"/>
    </source>
</evidence>
<evidence type="ECO:0000256" key="4">
    <source>
        <dbReference type="ARBA" id="ARBA00022729"/>
    </source>
</evidence>
<evidence type="ECO:0000259" key="11">
    <source>
        <dbReference type="PROSITE" id="PS51392"/>
    </source>
</evidence>
<dbReference type="Gene3D" id="3.30.200.20">
    <property type="entry name" value="Phosphorylase Kinase, domain 1"/>
    <property type="match status" value="1"/>
</dbReference>
<evidence type="ECO:0000256" key="8">
    <source>
        <dbReference type="SAM" id="Phobius"/>
    </source>
</evidence>
<dbReference type="PANTHER" id="PTHR13954">
    <property type="entry name" value="IRE1-RELATED"/>
    <property type="match status" value="1"/>
</dbReference>
<dbReference type="PANTHER" id="PTHR13954:SF6">
    <property type="entry name" value="NON-SPECIFIC SERINE_THREONINE PROTEIN KINASE"/>
    <property type="match status" value="1"/>
</dbReference>
<dbReference type="Pfam" id="PF00069">
    <property type="entry name" value="Pkinase"/>
    <property type="match status" value="1"/>
</dbReference>
<dbReference type="FunFam" id="3.30.200.20:FF:000077">
    <property type="entry name" value="Putative Serine/threonine-protein kinase/endoribonuclease IRE1"/>
    <property type="match status" value="1"/>
</dbReference>
<keyword evidence="4 9" id="KW-0732">Signal</keyword>
<keyword evidence="7" id="KW-0067">ATP-binding</keyword>
<dbReference type="GO" id="GO:0070059">
    <property type="term" value="P:intrinsic apoptotic signaling pathway in response to endoplasmic reticulum stress"/>
    <property type="evidence" value="ECO:0000318"/>
    <property type="project" value="GO_Central"/>
</dbReference>
<dbReference type="Proteomes" id="UP000036987">
    <property type="component" value="Unassembled WGS sequence"/>
</dbReference>
<dbReference type="InterPro" id="IPR011009">
    <property type="entry name" value="Kinase-like_dom_sf"/>
</dbReference>
<dbReference type="InterPro" id="IPR008271">
    <property type="entry name" value="Ser/Thr_kinase_AS"/>
</dbReference>
<dbReference type="AlphaFoldDB" id="A0A0K9PS84"/>
<dbReference type="GO" id="GO:0005783">
    <property type="term" value="C:endoplasmic reticulum"/>
    <property type="evidence" value="ECO:0000318"/>
    <property type="project" value="GO_Central"/>
</dbReference>
<keyword evidence="6 12" id="KW-0418">Kinase</keyword>
<gene>
    <name evidence="12" type="ORF">ZOSMA_189G00380</name>
</gene>
<dbReference type="OrthoDB" id="63989at2759"/>
<dbReference type="GO" id="GO:0051082">
    <property type="term" value="F:unfolded protein binding"/>
    <property type="evidence" value="ECO:0000318"/>
    <property type="project" value="GO_Central"/>
</dbReference>
<keyword evidence="13" id="KW-1185">Reference proteome</keyword>
<evidence type="ECO:0000259" key="10">
    <source>
        <dbReference type="PROSITE" id="PS50011"/>
    </source>
</evidence>
<dbReference type="GO" id="GO:0004674">
    <property type="term" value="F:protein serine/threonine kinase activity"/>
    <property type="evidence" value="ECO:0000318"/>
    <property type="project" value="GO_Central"/>
</dbReference>